<feature type="region of interest" description="Disordered" evidence="1">
    <location>
        <begin position="1"/>
        <end position="22"/>
    </location>
</feature>
<dbReference type="EMBL" id="PNBA02000810">
    <property type="protein sequence ID" value="KAG6382962.1"/>
    <property type="molecule type" value="Genomic_DNA"/>
</dbReference>
<comment type="caution">
    <text evidence="2">The sequence shown here is derived from an EMBL/GenBank/DDBJ whole genome shotgun (WGS) entry which is preliminary data.</text>
</comment>
<accession>A0A8X8YUF1</accession>
<dbReference type="InterPro" id="IPR032567">
    <property type="entry name" value="RTL1-rel"/>
</dbReference>
<dbReference type="Proteomes" id="UP000298416">
    <property type="component" value="Unassembled WGS sequence"/>
</dbReference>
<keyword evidence="3" id="KW-1185">Reference proteome</keyword>
<reference evidence="2" key="1">
    <citation type="submission" date="2018-01" db="EMBL/GenBank/DDBJ databases">
        <authorList>
            <person name="Mao J.F."/>
        </authorList>
    </citation>
    <scope>NUCLEOTIDE SEQUENCE</scope>
    <source>
        <strain evidence="2">Huo1</strain>
        <tissue evidence="2">Leaf</tissue>
    </source>
</reference>
<gene>
    <name evidence="2" type="ORF">SASPL_157305</name>
</gene>
<evidence type="ECO:0000256" key="1">
    <source>
        <dbReference type="SAM" id="MobiDB-lite"/>
    </source>
</evidence>
<dbReference type="SUPFAM" id="SSF50630">
    <property type="entry name" value="Acid proteases"/>
    <property type="match status" value="1"/>
</dbReference>
<proteinExistence type="predicted"/>
<dbReference type="PANTHER" id="PTHR15503">
    <property type="entry name" value="LDOC1 RELATED"/>
    <property type="match status" value="1"/>
</dbReference>
<dbReference type="AlphaFoldDB" id="A0A8X8YUF1"/>
<feature type="compositionally biased region" description="Pro residues" evidence="1">
    <location>
        <begin position="9"/>
        <end position="18"/>
    </location>
</feature>
<dbReference type="CDD" id="cd00303">
    <property type="entry name" value="retropepsin_like"/>
    <property type="match status" value="1"/>
</dbReference>
<name>A0A8X8YUF1_SALSN</name>
<dbReference type="InterPro" id="IPR021109">
    <property type="entry name" value="Peptidase_aspartic_dom_sf"/>
</dbReference>
<dbReference type="Gene3D" id="2.40.70.10">
    <property type="entry name" value="Acid Proteases"/>
    <property type="match status" value="1"/>
</dbReference>
<sequence>MASIDPKTSLPPPPPPGPLNNAELTEELFGMRSRYAGQDKKLSQIQFDLKVYMHKQDAQTRKIEESLAFLINASQRTPKELLDPRSAPTRRWALPKSVVENRSKPTAPALVVQQQRPLTPQLKPGVPIIKVSAAERADRARRGLCYWCPEKYTREHVCSKKFYALMGEDDEEDAPFSEEPDTGDEGENMVITGDVSSIHVIGPQIKPRAIRLMGRINGYEVSVLIDSGSTHNFIQPTVAEKLSLHVHPISPFRVFVGNGESLRCSYACLQTPISLQGNHFDIDLFILQVKGPDIILGVQWLQELGDVTKNYRDLTMRFNWADHSVFLRGDGANPRQISYNNLFALVGQEPDCEIFELVATGPTTTLPEPLASAPAMDPVITRVLESFDSIFSVASDQLPTAFRNGHPLDTPRPSSLSSSDAFVEYSLSNLQVAVVETMKKGSSKNEDITVLDVAMEVSNLLSHIIVLDVAQSTLSCSLFVWEISTSSTTIAATSIAMSTQPLIVNLDRDTK</sequence>
<evidence type="ECO:0000313" key="3">
    <source>
        <dbReference type="Proteomes" id="UP000298416"/>
    </source>
</evidence>
<reference evidence="2" key="2">
    <citation type="submission" date="2020-08" db="EMBL/GenBank/DDBJ databases">
        <title>Plant Genome Project.</title>
        <authorList>
            <person name="Zhang R.-G."/>
        </authorList>
    </citation>
    <scope>NUCLEOTIDE SEQUENCE</scope>
    <source>
        <strain evidence="2">Huo1</strain>
        <tissue evidence="2">Leaf</tissue>
    </source>
</reference>
<dbReference type="PANTHER" id="PTHR15503:SF22">
    <property type="entry name" value="TRANSPOSON TY3-I GAG POLYPROTEIN"/>
    <property type="match status" value="1"/>
</dbReference>
<dbReference type="Pfam" id="PF08284">
    <property type="entry name" value="RVP_2"/>
    <property type="match status" value="1"/>
</dbReference>
<evidence type="ECO:0000313" key="2">
    <source>
        <dbReference type="EMBL" id="KAG6382962.1"/>
    </source>
</evidence>
<protein>
    <submittedName>
        <fullName evidence="2">Uncharacterized protein</fullName>
    </submittedName>
</protein>
<organism evidence="2">
    <name type="scientific">Salvia splendens</name>
    <name type="common">Scarlet sage</name>
    <dbReference type="NCBI Taxonomy" id="180675"/>
    <lineage>
        <taxon>Eukaryota</taxon>
        <taxon>Viridiplantae</taxon>
        <taxon>Streptophyta</taxon>
        <taxon>Embryophyta</taxon>
        <taxon>Tracheophyta</taxon>
        <taxon>Spermatophyta</taxon>
        <taxon>Magnoliopsida</taxon>
        <taxon>eudicotyledons</taxon>
        <taxon>Gunneridae</taxon>
        <taxon>Pentapetalae</taxon>
        <taxon>asterids</taxon>
        <taxon>lamiids</taxon>
        <taxon>Lamiales</taxon>
        <taxon>Lamiaceae</taxon>
        <taxon>Nepetoideae</taxon>
        <taxon>Mentheae</taxon>
        <taxon>Salviinae</taxon>
        <taxon>Salvia</taxon>
        <taxon>Salvia subgen. Calosphace</taxon>
        <taxon>core Calosphace</taxon>
    </lineage>
</organism>